<dbReference type="EMBL" id="KQ247167">
    <property type="protein sequence ID" value="KNC72366.1"/>
    <property type="molecule type" value="Genomic_DNA"/>
</dbReference>
<proteinExistence type="predicted"/>
<dbReference type="Proteomes" id="UP000054560">
    <property type="component" value="Unassembled WGS sequence"/>
</dbReference>
<protein>
    <submittedName>
        <fullName evidence="1">Uncharacterized protein</fullName>
    </submittedName>
</protein>
<dbReference type="RefSeq" id="XP_014146268.1">
    <property type="nucleotide sequence ID" value="XM_014290793.1"/>
</dbReference>
<keyword evidence="2" id="KW-1185">Reference proteome</keyword>
<organism evidence="1 2">
    <name type="scientific">Sphaeroforma arctica JP610</name>
    <dbReference type="NCBI Taxonomy" id="667725"/>
    <lineage>
        <taxon>Eukaryota</taxon>
        <taxon>Ichthyosporea</taxon>
        <taxon>Ichthyophonida</taxon>
        <taxon>Sphaeroforma</taxon>
    </lineage>
</organism>
<name>A0A0L0F716_9EUKA</name>
<dbReference type="GeneID" id="25915582"/>
<accession>A0A0L0F716</accession>
<gene>
    <name evidence="1" type="ORF">SARC_15078</name>
</gene>
<evidence type="ECO:0000313" key="2">
    <source>
        <dbReference type="Proteomes" id="UP000054560"/>
    </source>
</evidence>
<dbReference type="AlphaFoldDB" id="A0A0L0F716"/>
<evidence type="ECO:0000313" key="1">
    <source>
        <dbReference type="EMBL" id="KNC72366.1"/>
    </source>
</evidence>
<reference evidence="1 2" key="1">
    <citation type="submission" date="2011-02" db="EMBL/GenBank/DDBJ databases">
        <title>The Genome Sequence of Sphaeroforma arctica JP610.</title>
        <authorList>
            <consortium name="The Broad Institute Genome Sequencing Platform"/>
            <person name="Russ C."/>
            <person name="Cuomo C."/>
            <person name="Young S.K."/>
            <person name="Zeng Q."/>
            <person name="Gargeya S."/>
            <person name="Alvarado L."/>
            <person name="Berlin A."/>
            <person name="Chapman S.B."/>
            <person name="Chen Z."/>
            <person name="Freedman E."/>
            <person name="Gellesch M."/>
            <person name="Goldberg J."/>
            <person name="Griggs A."/>
            <person name="Gujja S."/>
            <person name="Heilman E."/>
            <person name="Heiman D."/>
            <person name="Howarth C."/>
            <person name="Mehta T."/>
            <person name="Neiman D."/>
            <person name="Pearson M."/>
            <person name="Roberts A."/>
            <person name="Saif S."/>
            <person name="Shea T."/>
            <person name="Shenoy N."/>
            <person name="Sisk P."/>
            <person name="Stolte C."/>
            <person name="Sykes S."/>
            <person name="White J."/>
            <person name="Yandava C."/>
            <person name="Burger G."/>
            <person name="Gray M.W."/>
            <person name="Holland P.W.H."/>
            <person name="King N."/>
            <person name="Lang F.B.F."/>
            <person name="Roger A.J."/>
            <person name="Ruiz-Trillo I."/>
            <person name="Haas B."/>
            <person name="Nusbaum C."/>
            <person name="Birren B."/>
        </authorList>
    </citation>
    <scope>NUCLEOTIDE SEQUENCE [LARGE SCALE GENOMIC DNA]</scope>
    <source>
        <strain evidence="1 2">JP610</strain>
    </source>
</reference>
<sequence>MAASVFKGIRGCKRGAFSAMITNLSRETKTVYNLVVVGTVSFIQDEDIAPVRMVNPMSREGNAEILSFTRVDNVPKQESKNDRASLTGMPYEDLTEEQRSTFYRTNTNTLII</sequence>